<dbReference type="SUPFAM" id="SSF56219">
    <property type="entry name" value="DNase I-like"/>
    <property type="match status" value="1"/>
</dbReference>
<dbReference type="PANTHER" id="PTHR33710:SF71">
    <property type="entry name" value="ENDONUCLEASE_EXONUCLEASE_PHOSPHATASE DOMAIN-CONTAINING PROTEIN"/>
    <property type="match status" value="1"/>
</dbReference>
<comment type="caution">
    <text evidence="1">The sequence shown here is derived from an EMBL/GenBank/DDBJ whole genome shotgun (WGS) entry which is preliminary data.</text>
</comment>
<dbReference type="EMBL" id="JBBPBM010000002">
    <property type="protein sequence ID" value="KAK8596546.1"/>
    <property type="molecule type" value="Genomic_DNA"/>
</dbReference>
<evidence type="ECO:0008006" key="3">
    <source>
        <dbReference type="Google" id="ProtNLM"/>
    </source>
</evidence>
<sequence length="208" mass="23998">MNMDNVFYVEPDGIAGGLALWWSQVVKLNDVNAKWCIMGDTNIVASPNEKYGGSPFDHNNAKWFHEFLERTCLMEIQSKGGAYTWLNQRSEEDEICEKLDRVLSSLEWDFLFPKAIVVIDAAIASDHASIVMLTNGMLKKVKKDFKFESSWLIEEECSRIVKEEWTNAGGRHLRGTFQVNLRRTKVKLRKWSKEKFGKNRLSTNNTED</sequence>
<dbReference type="PANTHER" id="PTHR33710">
    <property type="entry name" value="BNAC02G09200D PROTEIN"/>
    <property type="match status" value="1"/>
</dbReference>
<dbReference type="Proteomes" id="UP001472677">
    <property type="component" value="Unassembled WGS sequence"/>
</dbReference>
<proteinExistence type="predicted"/>
<keyword evidence="2" id="KW-1185">Reference proteome</keyword>
<name>A0ABR2G7I0_9ROSI</name>
<gene>
    <name evidence="1" type="ORF">V6N12_065031</name>
</gene>
<dbReference type="Gene3D" id="3.60.10.10">
    <property type="entry name" value="Endonuclease/exonuclease/phosphatase"/>
    <property type="match status" value="1"/>
</dbReference>
<dbReference type="InterPro" id="IPR036691">
    <property type="entry name" value="Endo/exonu/phosph_ase_sf"/>
</dbReference>
<evidence type="ECO:0000313" key="1">
    <source>
        <dbReference type="EMBL" id="KAK8596546.1"/>
    </source>
</evidence>
<evidence type="ECO:0000313" key="2">
    <source>
        <dbReference type="Proteomes" id="UP001472677"/>
    </source>
</evidence>
<reference evidence="1 2" key="1">
    <citation type="journal article" date="2024" name="G3 (Bethesda)">
        <title>Genome assembly of Hibiscus sabdariffa L. provides insights into metabolisms of medicinal natural products.</title>
        <authorList>
            <person name="Kim T."/>
        </authorList>
    </citation>
    <scope>NUCLEOTIDE SEQUENCE [LARGE SCALE GENOMIC DNA]</scope>
    <source>
        <strain evidence="1">TK-2024</strain>
        <tissue evidence="1">Old leaves</tissue>
    </source>
</reference>
<protein>
    <recommendedName>
        <fullName evidence="3">Endonuclease/exonuclease/phosphatase domain-containing protein</fullName>
    </recommendedName>
</protein>
<organism evidence="1 2">
    <name type="scientific">Hibiscus sabdariffa</name>
    <name type="common">roselle</name>
    <dbReference type="NCBI Taxonomy" id="183260"/>
    <lineage>
        <taxon>Eukaryota</taxon>
        <taxon>Viridiplantae</taxon>
        <taxon>Streptophyta</taxon>
        <taxon>Embryophyta</taxon>
        <taxon>Tracheophyta</taxon>
        <taxon>Spermatophyta</taxon>
        <taxon>Magnoliopsida</taxon>
        <taxon>eudicotyledons</taxon>
        <taxon>Gunneridae</taxon>
        <taxon>Pentapetalae</taxon>
        <taxon>rosids</taxon>
        <taxon>malvids</taxon>
        <taxon>Malvales</taxon>
        <taxon>Malvaceae</taxon>
        <taxon>Malvoideae</taxon>
        <taxon>Hibiscus</taxon>
    </lineage>
</organism>
<accession>A0ABR2G7I0</accession>